<dbReference type="PANTHER" id="PTHR12835">
    <property type="entry name" value="BIOTIN PROTEIN LIGASE"/>
    <property type="match status" value="1"/>
</dbReference>
<feature type="region of interest" description="Disordered" evidence="3">
    <location>
        <begin position="377"/>
        <end position="416"/>
    </location>
</feature>
<dbReference type="InterPro" id="IPR045864">
    <property type="entry name" value="aa-tRNA-synth_II/BPL/LPL"/>
</dbReference>
<dbReference type="SUPFAM" id="SSF55681">
    <property type="entry name" value="Class II aaRS and biotin synthetases"/>
    <property type="match status" value="1"/>
</dbReference>
<dbReference type="EMBL" id="CP144100">
    <property type="protein sequence ID" value="WWC87886.1"/>
    <property type="molecule type" value="Genomic_DNA"/>
</dbReference>
<dbReference type="Pfam" id="PF09825">
    <property type="entry name" value="BPL_N"/>
    <property type="match status" value="1"/>
</dbReference>
<dbReference type="RefSeq" id="XP_066074649.1">
    <property type="nucleotide sequence ID" value="XM_066218552.1"/>
</dbReference>
<feature type="domain" description="BPL/LPL catalytic" evidence="4">
    <location>
        <begin position="461"/>
        <end position="675"/>
    </location>
</feature>
<evidence type="ECO:0000313" key="5">
    <source>
        <dbReference type="EMBL" id="WWC87886.1"/>
    </source>
</evidence>
<sequence length="791" mass="86117">MPGPSSSAHQVLVYSGPGVSPLSLSHTILTLSLLLLPHYTVQPVTPEVLHSQPWQENCALLVIPGGRDLPFVEELTIKRKITIKIKEYVENGGRYLGICAGAYFGTKQVNFEVAGPMEVKGERDLAFFPGISEGPTFPGFQYASESGSRAVSLFLEPSSSTSNHRSLDHIYYNGGGHFILPSPLPTNVKVLARYADVITKNGEKEPVAVVLTENGKGKSILCSLHPEYPLNDPPAKLAINKLGNPPEIDEIEASDKARIEWVEELLILLGLNPPSRSRKQSDNNGSNEGGSTSEIDGEEDPKLLLHPTHPSPLFILSHPNLPELSTNAVSKKELNGKMNSENGWQILKDGNDQLSFGPIKSTSKDLNSSSEDEVTRWLAKKRRDQPTLETPSIEKLNIDSSGEASPPIPQPPDFHSIPKTVLLPSSTIPYTPRWTPLFNFSTYWSELDAARKSTGRRSGVMRKSDQGDNCALGDLIIYGETVTSTQTMLDRNPLLLTNLTAPLAFLASFQLSGRGRGSNIWLSPPGCLQFSLLLDLPASLLNKMVFIQYIMALAVCEAVDEDGKLGVRIKWPNDIYAEVEGVGGTEIGSGKKGKAKLGGILVNTNFVGGKWRIVVGCGINVLNALPTTSLSQLHSLLAAKISSTASNKALPTPPTMEGTFAKIMNSFDSKWEQFIEEKGFKGFMDEYHGRWLHSGQEVTLTTTEPHTPLRILSITPDHGLLRCIPIKSKSAAGTSNGLTPLYNRNVDNSEDRYNPSSSSSSSSNSSKTEFVDLQPDGNSFDLMSGLIKRKI</sequence>
<gene>
    <name evidence="5" type="ORF">L201_002784</name>
</gene>
<feature type="region of interest" description="Disordered" evidence="3">
    <location>
        <begin position="735"/>
        <end position="774"/>
    </location>
</feature>
<dbReference type="SUPFAM" id="SSF52317">
    <property type="entry name" value="Class I glutamine amidotransferase-like"/>
    <property type="match status" value="1"/>
</dbReference>
<dbReference type="Gene3D" id="3.40.50.880">
    <property type="match status" value="1"/>
</dbReference>
<dbReference type="InterPro" id="IPR029062">
    <property type="entry name" value="Class_I_gatase-like"/>
</dbReference>
<evidence type="ECO:0000256" key="1">
    <source>
        <dbReference type="ARBA" id="ARBA00009934"/>
    </source>
</evidence>
<dbReference type="Proteomes" id="UP001355207">
    <property type="component" value="Chromosome 3"/>
</dbReference>
<evidence type="ECO:0000313" key="6">
    <source>
        <dbReference type="Proteomes" id="UP001355207"/>
    </source>
</evidence>
<dbReference type="GO" id="GO:0005737">
    <property type="term" value="C:cytoplasm"/>
    <property type="evidence" value="ECO:0007669"/>
    <property type="project" value="TreeGrafter"/>
</dbReference>
<dbReference type="InterPro" id="IPR004143">
    <property type="entry name" value="BPL_LPL_catalytic"/>
</dbReference>
<evidence type="ECO:0000259" key="4">
    <source>
        <dbReference type="PROSITE" id="PS51733"/>
    </source>
</evidence>
<evidence type="ECO:0000256" key="2">
    <source>
        <dbReference type="ARBA" id="ARBA00022598"/>
    </source>
</evidence>
<dbReference type="InterPro" id="IPR019197">
    <property type="entry name" value="Biotin-prot_ligase_N"/>
</dbReference>
<feature type="compositionally biased region" description="Low complexity" evidence="3">
    <location>
        <begin position="756"/>
        <end position="766"/>
    </location>
</feature>
<dbReference type="PANTHER" id="PTHR12835:SF5">
    <property type="entry name" value="BIOTIN--PROTEIN LIGASE"/>
    <property type="match status" value="1"/>
</dbReference>
<accession>A0AAX4JR24</accession>
<dbReference type="InterPro" id="IPR004408">
    <property type="entry name" value="Biotin_CoA_COase_ligase"/>
</dbReference>
<protein>
    <submittedName>
        <fullName evidence="5">Biotin-[acetyl-CoA-carboxylase] ligase</fullName>
    </submittedName>
</protein>
<dbReference type="Gene3D" id="3.30.930.10">
    <property type="entry name" value="Bira Bifunctional Protein, Domain 2"/>
    <property type="match status" value="1"/>
</dbReference>
<proteinExistence type="inferred from homology"/>
<feature type="compositionally biased region" description="Polar residues" evidence="3">
    <location>
        <begin position="282"/>
        <end position="294"/>
    </location>
</feature>
<dbReference type="AlphaFoldDB" id="A0AAX4JR24"/>
<name>A0AAX4JR24_9TREE</name>
<dbReference type="GeneID" id="91093456"/>
<evidence type="ECO:0000256" key="3">
    <source>
        <dbReference type="SAM" id="MobiDB-lite"/>
    </source>
</evidence>
<comment type="similarity">
    <text evidence="1">Belongs to the biotin--protein ligase family.</text>
</comment>
<dbReference type="CDD" id="cd03144">
    <property type="entry name" value="GATase1_ScBLP_like"/>
    <property type="match status" value="1"/>
</dbReference>
<dbReference type="PROSITE" id="PS51733">
    <property type="entry name" value="BPL_LPL_CATALYTIC"/>
    <property type="match status" value="1"/>
</dbReference>
<feature type="region of interest" description="Disordered" evidence="3">
    <location>
        <begin position="273"/>
        <end position="317"/>
    </location>
</feature>
<dbReference type="GO" id="GO:0004077">
    <property type="term" value="F:biotin--[biotin carboxyl-carrier protein] ligase activity"/>
    <property type="evidence" value="ECO:0007669"/>
    <property type="project" value="InterPro"/>
</dbReference>
<keyword evidence="6" id="KW-1185">Reference proteome</keyword>
<dbReference type="NCBIfam" id="TIGR00121">
    <property type="entry name" value="birA_ligase"/>
    <property type="match status" value="1"/>
</dbReference>
<organism evidence="5 6">
    <name type="scientific">Kwoniella dendrophila CBS 6074</name>
    <dbReference type="NCBI Taxonomy" id="1295534"/>
    <lineage>
        <taxon>Eukaryota</taxon>
        <taxon>Fungi</taxon>
        <taxon>Dikarya</taxon>
        <taxon>Basidiomycota</taxon>
        <taxon>Agaricomycotina</taxon>
        <taxon>Tremellomycetes</taxon>
        <taxon>Tremellales</taxon>
        <taxon>Cryptococcaceae</taxon>
        <taxon>Kwoniella</taxon>
    </lineage>
</organism>
<reference evidence="5 6" key="1">
    <citation type="submission" date="2024-01" db="EMBL/GenBank/DDBJ databases">
        <title>Comparative genomics of Cryptococcus and Kwoniella reveals pathogenesis evolution and contrasting modes of karyotype evolution via chromosome fusion or intercentromeric recombination.</title>
        <authorList>
            <person name="Coelho M.A."/>
            <person name="David-Palma M."/>
            <person name="Shea T."/>
            <person name="Bowers K."/>
            <person name="McGinley-Smith S."/>
            <person name="Mohammad A.W."/>
            <person name="Gnirke A."/>
            <person name="Yurkov A.M."/>
            <person name="Nowrousian M."/>
            <person name="Sun S."/>
            <person name="Cuomo C.A."/>
            <person name="Heitman J."/>
        </authorList>
    </citation>
    <scope>NUCLEOTIDE SEQUENCE [LARGE SCALE GENOMIC DNA]</scope>
    <source>
        <strain evidence="5 6">CBS 6074</strain>
    </source>
</reference>
<dbReference type="Pfam" id="PF03099">
    <property type="entry name" value="BPL_LplA_LipB"/>
    <property type="match status" value="1"/>
</dbReference>
<keyword evidence="2 5" id="KW-0436">Ligase</keyword>